<reference evidence="1" key="1">
    <citation type="submission" date="2018-05" db="EMBL/GenBank/DDBJ databases">
        <authorList>
            <person name="Lanie J.A."/>
            <person name="Ng W.-L."/>
            <person name="Kazmierczak K.M."/>
            <person name="Andrzejewski T.M."/>
            <person name="Davidsen T.M."/>
            <person name="Wayne K.J."/>
            <person name="Tettelin H."/>
            <person name="Glass J.I."/>
            <person name="Rusch D."/>
            <person name="Podicherti R."/>
            <person name="Tsui H.-C.T."/>
            <person name="Winkler M.E."/>
        </authorList>
    </citation>
    <scope>NUCLEOTIDE SEQUENCE</scope>
</reference>
<gene>
    <name evidence="1" type="ORF">METZ01_LOCUS129433</name>
</gene>
<sequence length="31" mass="3498">MFDRSGISNNEKNQRSAELLYIAPGFALMHS</sequence>
<dbReference type="AlphaFoldDB" id="A0A381YHS0"/>
<dbReference type="EMBL" id="UINC01018267">
    <property type="protein sequence ID" value="SVA76579.1"/>
    <property type="molecule type" value="Genomic_DNA"/>
</dbReference>
<proteinExistence type="predicted"/>
<evidence type="ECO:0000313" key="1">
    <source>
        <dbReference type="EMBL" id="SVA76579.1"/>
    </source>
</evidence>
<protein>
    <submittedName>
        <fullName evidence="1">Uncharacterized protein</fullName>
    </submittedName>
</protein>
<name>A0A381YHS0_9ZZZZ</name>
<organism evidence="1">
    <name type="scientific">marine metagenome</name>
    <dbReference type="NCBI Taxonomy" id="408172"/>
    <lineage>
        <taxon>unclassified sequences</taxon>
        <taxon>metagenomes</taxon>
        <taxon>ecological metagenomes</taxon>
    </lineage>
</organism>
<accession>A0A381YHS0</accession>